<dbReference type="PANTHER" id="PTHR42711:SF17">
    <property type="entry name" value="ABC TRANSPORTER ATP-BINDING PROTEIN"/>
    <property type="match status" value="1"/>
</dbReference>
<proteinExistence type="inferred from homology"/>
<dbReference type="PROSITE" id="PS50893">
    <property type="entry name" value="ABC_TRANSPORTER_2"/>
    <property type="match status" value="1"/>
</dbReference>
<evidence type="ECO:0000256" key="4">
    <source>
        <dbReference type="ARBA" id="ARBA00022840"/>
    </source>
</evidence>
<comment type="similarity">
    <text evidence="1">Belongs to the ABC transporter superfamily.</text>
</comment>
<reference evidence="6 7" key="1">
    <citation type="submission" date="2007-10" db="EMBL/GenBank/DDBJ databases">
        <authorList>
            <person name="Wagner-Dobler I."/>
            <person name="Ferriera S."/>
            <person name="Johnson J."/>
            <person name="Kravitz S."/>
            <person name="Beeson K."/>
            <person name="Sutton G."/>
            <person name="Rogers Y.-H."/>
            <person name="Friedman R."/>
            <person name="Frazier M."/>
            <person name="Venter J.C."/>
        </authorList>
    </citation>
    <scope>NUCLEOTIDE SEQUENCE [LARGE SCALE GENOMIC DNA]</scope>
    <source>
        <strain evidence="6 7">DFL-43</strain>
    </source>
</reference>
<dbReference type="InterPro" id="IPR017871">
    <property type="entry name" value="ABC_transporter-like_CS"/>
</dbReference>
<dbReference type="SUPFAM" id="SSF52540">
    <property type="entry name" value="P-loop containing nucleoside triphosphate hydrolases"/>
    <property type="match status" value="1"/>
</dbReference>
<dbReference type="OrthoDB" id="9778547at2"/>
<dbReference type="Pfam" id="PF00005">
    <property type="entry name" value="ABC_tran"/>
    <property type="match status" value="1"/>
</dbReference>
<keyword evidence="2" id="KW-0813">Transport</keyword>
<dbReference type="PANTHER" id="PTHR42711">
    <property type="entry name" value="ABC TRANSPORTER ATP-BINDING PROTEIN"/>
    <property type="match status" value="1"/>
</dbReference>
<feature type="domain" description="ABC transporter" evidence="5">
    <location>
        <begin position="10"/>
        <end position="233"/>
    </location>
</feature>
<dbReference type="EMBL" id="ABIA03000004">
    <property type="protein sequence ID" value="EDQ31631.1"/>
    <property type="molecule type" value="Genomic_DNA"/>
</dbReference>
<dbReference type="SMART" id="SM00382">
    <property type="entry name" value="AAA"/>
    <property type="match status" value="1"/>
</dbReference>
<comment type="caution">
    <text evidence="6">The sequence shown here is derived from an EMBL/GenBank/DDBJ whole genome shotgun (WGS) entry which is preliminary data.</text>
</comment>
<reference evidence="6 7" key="2">
    <citation type="submission" date="2012-06" db="EMBL/GenBank/DDBJ databases">
        <authorList>
            <person name="Fiebig A."/>
        </authorList>
    </citation>
    <scope>NUCLEOTIDE SEQUENCE [LARGE SCALE GENOMIC DNA]</scope>
    <source>
        <strain evidence="6 7">DFL-43</strain>
    </source>
</reference>
<dbReference type="eggNOG" id="COG1131">
    <property type="taxonomic scope" value="Bacteria"/>
</dbReference>
<evidence type="ECO:0000256" key="2">
    <source>
        <dbReference type="ARBA" id="ARBA00022448"/>
    </source>
</evidence>
<dbReference type="GO" id="GO:0016887">
    <property type="term" value="F:ATP hydrolysis activity"/>
    <property type="evidence" value="ECO:0007669"/>
    <property type="project" value="InterPro"/>
</dbReference>
<dbReference type="AlphaFoldDB" id="A9DGJ0"/>
<dbReference type="InterPro" id="IPR027417">
    <property type="entry name" value="P-loop_NTPase"/>
</dbReference>
<dbReference type="InterPro" id="IPR003439">
    <property type="entry name" value="ABC_transporter-like_ATP-bd"/>
</dbReference>
<keyword evidence="7" id="KW-1185">Reference proteome</keyword>
<evidence type="ECO:0000256" key="1">
    <source>
        <dbReference type="ARBA" id="ARBA00005417"/>
    </source>
</evidence>
<gene>
    <name evidence="6" type="ORF">HPDFL43_11366</name>
</gene>
<protein>
    <submittedName>
        <fullName evidence="6">ABC-type multidrug transport system, ATPase component</fullName>
    </submittedName>
</protein>
<dbReference type="Gene3D" id="3.40.50.300">
    <property type="entry name" value="P-loop containing nucleotide triphosphate hydrolases"/>
    <property type="match status" value="1"/>
</dbReference>
<evidence type="ECO:0000313" key="6">
    <source>
        <dbReference type="EMBL" id="EDQ31631.1"/>
    </source>
</evidence>
<organism evidence="6 7">
    <name type="scientific">Hoeflea phototrophica (strain DSM 17068 / NCIMB 14078 / DFL-43)</name>
    <dbReference type="NCBI Taxonomy" id="411684"/>
    <lineage>
        <taxon>Bacteria</taxon>
        <taxon>Pseudomonadati</taxon>
        <taxon>Pseudomonadota</taxon>
        <taxon>Alphaproteobacteria</taxon>
        <taxon>Hyphomicrobiales</taxon>
        <taxon>Rhizobiaceae</taxon>
        <taxon>Hoeflea</taxon>
    </lineage>
</organism>
<evidence type="ECO:0000259" key="5">
    <source>
        <dbReference type="PROSITE" id="PS50893"/>
    </source>
</evidence>
<name>A9DGJ0_HOEPD</name>
<evidence type="ECO:0000313" key="7">
    <source>
        <dbReference type="Proteomes" id="UP000004291"/>
    </source>
</evidence>
<evidence type="ECO:0000256" key="3">
    <source>
        <dbReference type="ARBA" id="ARBA00022741"/>
    </source>
</evidence>
<dbReference type="HOGENOM" id="CLU_000604_1_2_5"/>
<dbReference type="CDD" id="cd03230">
    <property type="entry name" value="ABC_DR_subfamily_A"/>
    <property type="match status" value="1"/>
</dbReference>
<dbReference type="InterPro" id="IPR003593">
    <property type="entry name" value="AAA+_ATPase"/>
</dbReference>
<accession>A9DGJ0</accession>
<keyword evidence="4" id="KW-0067">ATP-binding</keyword>
<dbReference type="Proteomes" id="UP000004291">
    <property type="component" value="Chromosome"/>
</dbReference>
<dbReference type="InterPro" id="IPR050763">
    <property type="entry name" value="ABC_transporter_ATP-binding"/>
</dbReference>
<dbReference type="STRING" id="411684.HPDFL43_11366"/>
<keyword evidence="3" id="KW-0547">Nucleotide-binding</keyword>
<dbReference type="GO" id="GO:0005524">
    <property type="term" value="F:ATP binding"/>
    <property type="evidence" value="ECO:0007669"/>
    <property type="project" value="UniProtKB-KW"/>
</dbReference>
<dbReference type="PROSITE" id="PS00211">
    <property type="entry name" value="ABC_TRANSPORTER_1"/>
    <property type="match status" value="1"/>
</dbReference>
<sequence>MSIEKNNNAICATGLSKRFGKVQAVSNIDLTVAPGEAVGLLGPNGAGKSTTLSMLMGLQRPDAGQTTIFGHPAGSVAARAICGATPQSTDLPDQLSPREILSYTAMRYGTPLMIDQLVSRFRLEKLIDRRVAGFSGGELRRVALALAFVGDPKLVFLDEPTTGLDAASQEGFQETARAYVAQGGALILTSHHWDEIEAVCDTIALIDHGQTVLTGRMDSMRARANINRMTFGMPDGAVPPEWMQAHHDGQLWFLETADSDAVLRRMVEDALPFQGLTLEPLKLKDLIDRIRQEETS</sequence>